<dbReference type="NCBIfam" id="TIGR00674">
    <property type="entry name" value="dapA"/>
    <property type="match status" value="1"/>
</dbReference>
<reference evidence="11" key="1">
    <citation type="journal article" date="2012" name="PLoS ONE">
        <title>Gene sets for utilization of primary and secondary nutrition supplies in the distal gut of endangered iberian lynx.</title>
        <authorList>
            <person name="Alcaide M."/>
            <person name="Messina E."/>
            <person name="Richter M."/>
            <person name="Bargiela R."/>
            <person name="Peplies J."/>
            <person name="Huws S.A."/>
            <person name="Newbold C.J."/>
            <person name="Golyshin P.N."/>
            <person name="Simon M.A."/>
            <person name="Lopez G."/>
            <person name="Yakimov M.M."/>
            <person name="Ferrer M."/>
        </authorList>
    </citation>
    <scope>NUCLEOTIDE SEQUENCE</scope>
</reference>
<dbReference type="GO" id="GO:0005829">
    <property type="term" value="C:cytosol"/>
    <property type="evidence" value="ECO:0007669"/>
    <property type="project" value="TreeGrafter"/>
</dbReference>
<dbReference type="EMBL" id="AMCI01000516">
    <property type="protein sequence ID" value="EJX08892.1"/>
    <property type="molecule type" value="Genomic_DNA"/>
</dbReference>
<dbReference type="Pfam" id="PF00701">
    <property type="entry name" value="DHDPS"/>
    <property type="match status" value="1"/>
</dbReference>
<dbReference type="GO" id="GO:0008840">
    <property type="term" value="F:4-hydroxy-tetrahydrodipicolinate synthase activity"/>
    <property type="evidence" value="ECO:0007669"/>
    <property type="project" value="UniProtKB-EC"/>
</dbReference>
<evidence type="ECO:0000256" key="2">
    <source>
        <dbReference type="ARBA" id="ARBA00005120"/>
    </source>
</evidence>
<evidence type="ECO:0000256" key="10">
    <source>
        <dbReference type="ARBA" id="ARBA00047836"/>
    </source>
</evidence>
<dbReference type="PANTHER" id="PTHR12128">
    <property type="entry name" value="DIHYDRODIPICOLINATE SYNTHASE"/>
    <property type="match status" value="1"/>
</dbReference>
<evidence type="ECO:0000256" key="8">
    <source>
        <dbReference type="ARBA" id="ARBA00023239"/>
    </source>
</evidence>
<protein>
    <recommendedName>
        <fullName evidence="3">4-hydroxy-tetrahydrodipicolinate synthase</fullName>
        <ecNumber evidence="3">4.3.3.7</ecNumber>
    </recommendedName>
</protein>
<dbReference type="Gene3D" id="3.20.20.70">
    <property type="entry name" value="Aldolase class I"/>
    <property type="match status" value="1"/>
</dbReference>
<evidence type="ECO:0000256" key="9">
    <source>
        <dbReference type="ARBA" id="ARBA00023270"/>
    </source>
</evidence>
<dbReference type="AlphaFoldDB" id="J9GLU1"/>
<evidence type="ECO:0000256" key="3">
    <source>
        <dbReference type="ARBA" id="ARBA00012086"/>
    </source>
</evidence>
<comment type="pathway">
    <text evidence="2">Amino-acid biosynthesis; L-lysine biosynthesis via DAP pathway; (S)-tetrahydrodipicolinate from L-aspartate: step 3/4.</text>
</comment>
<dbReference type="UniPathway" id="UPA00034">
    <property type="reaction ID" value="UER00017"/>
</dbReference>
<dbReference type="GO" id="GO:0019877">
    <property type="term" value="P:diaminopimelate biosynthetic process"/>
    <property type="evidence" value="ECO:0007669"/>
    <property type="project" value="UniProtKB-KW"/>
</dbReference>
<dbReference type="InterPro" id="IPR002220">
    <property type="entry name" value="DapA-like"/>
</dbReference>
<dbReference type="InterPro" id="IPR020625">
    <property type="entry name" value="Schiff_base-form_aldolases_AS"/>
</dbReference>
<dbReference type="EC" id="4.3.3.7" evidence="3"/>
<keyword evidence="7" id="KW-0457">Lysine biosynthesis</keyword>
<keyword evidence="6" id="KW-0220">Diaminopimelate biosynthesis</keyword>
<name>J9GLU1_9ZZZZ</name>
<dbReference type="InterPro" id="IPR005263">
    <property type="entry name" value="DapA"/>
</dbReference>
<evidence type="ECO:0000256" key="7">
    <source>
        <dbReference type="ARBA" id="ARBA00023154"/>
    </source>
</evidence>
<dbReference type="HAMAP" id="MF_00418">
    <property type="entry name" value="DapA"/>
    <property type="match status" value="1"/>
</dbReference>
<accession>J9GLU1</accession>
<evidence type="ECO:0000313" key="11">
    <source>
        <dbReference type="EMBL" id="EJX08892.1"/>
    </source>
</evidence>
<keyword evidence="8 11" id="KW-0456">Lyase</keyword>
<evidence type="ECO:0000256" key="1">
    <source>
        <dbReference type="ARBA" id="ARBA00003294"/>
    </source>
</evidence>
<dbReference type="PROSITE" id="PS00666">
    <property type="entry name" value="DHDPS_2"/>
    <property type="match status" value="1"/>
</dbReference>
<organism evidence="11">
    <name type="scientific">gut metagenome</name>
    <dbReference type="NCBI Taxonomy" id="749906"/>
    <lineage>
        <taxon>unclassified sequences</taxon>
        <taxon>metagenomes</taxon>
        <taxon>organismal metagenomes</taxon>
    </lineage>
</organism>
<dbReference type="SUPFAM" id="SSF51569">
    <property type="entry name" value="Aldolase"/>
    <property type="match status" value="1"/>
</dbReference>
<keyword evidence="5" id="KW-0028">Amino-acid biosynthesis</keyword>
<comment type="function">
    <text evidence="1">Catalyzes the condensation of (S)-aspartate-beta-semialdehyde [(S)-ASA] and pyruvate to 4-hydroxy-tetrahydrodipicolinate (HTPA).</text>
</comment>
<evidence type="ECO:0000256" key="6">
    <source>
        <dbReference type="ARBA" id="ARBA00022915"/>
    </source>
</evidence>
<gene>
    <name evidence="11" type="ORF">EVA_02996</name>
</gene>
<keyword evidence="4" id="KW-0963">Cytoplasm</keyword>
<comment type="caution">
    <text evidence="11">The sequence shown here is derived from an EMBL/GenBank/DDBJ whole genome shotgun (WGS) entry which is preliminary data.</text>
</comment>
<dbReference type="CDD" id="cd00950">
    <property type="entry name" value="DHDPS"/>
    <property type="match status" value="1"/>
</dbReference>
<dbReference type="PRINTS" id="PR00146">
    <property type="entry name" value="DHPICSNTHASE"/>
</dbReference>
<dbReference type="SMART" id="SM01130">
    <property type="entry name" value="DHDPS"/>
    <property type="match status" value="1"/>
</dbReference>
<evidence type="ECO:0000256" key="5">
    <source>
        <dbReference type="ARBA" id="ARBA00022605"/>
    </source>
</evidence>
<keyword evidence="9" id="KW-0704">Schiff base</keyword>
<dbReference type="InterPro" id="IPR013785">
    <property type="entry name" value="Aldolase_TIM"/>
</dbReference>
<proteinExistence type="inferred from homology"/>
<dbReference type="GO" id="GO:0009089">
    <property type="term" value="P:lysine biosynthetic process via diaminopimelate"/>
    <property type="evidence" value="ECO:0007669"/>
    <property type="project" value="UniProtKB-UniPathway"/>
</dbReference>
<sequence length="213" mass="22491">MLGAGGNHTAEVIDYLQTADLEGFAGVLIVTPYYNKPSQEGLYQHFCAVAAATDLPVVLYNVPGRTGVNLAAETTLRIARDCKNVVAVKEASGKLAQIEQILAGAPDGFEVLSGDDAITLEILTLGGAGVISVVSNAYPARFAEMAHAVLAARLPEALAVHRSFLSTYPLLSVDGNPAGIKALLSLQGKIENILRLPLVPVRPETYEALQRTL</sequence>
<comment type="catalytic activity">
    <reaction evidence="10">
        <text>L-aspartate 4-semialdehyde + pyruvate = (2S,4S)-4-hydroxy-2,3,4,5-tetrahydrodipicolinate + H2O + H(+)</text>
        <dbReference type="Rhea" id="RHEA:34171"/>
        <dbReference type="ChEBI" id="CHEBI:15361"/>
        <dbReference type="ChEBI" id="CHEBI:15377"/>
        <dbReference type="ChEBI" id="CHEBI:15378"/>
        <dbReference type="ChEBI" id="CHEBI:67139"/>
        <dbReference type="ChEBI" id="CHEBI:537519"/>
        <dbReference type="EC" id="4.3.3.7"/>
    </reaction>
</comment>
<dbReference type="PANTHER" id="PTHR12128:SF66">
    <property type="entry name" value="4-HYDROXY-2-OXOGLUTARATE ALDOLASE, MITOCHONDRIAL"/>
    <property type="match status" value="1"/>
</dbReference>
<evidence type="ECO:0000256" key="4">
    <source>
        <dbReference type="ARBA" id="ARBA00022490"/>
    </source>
</evidence>